<keyword evidence="1" id="KW-0732">Signal</keyword>
<dbReference type="EMBL" id="PGEZ01000004">
    <property type="protein sequence ID" value="PJJ48155.1"/>
    <property type="molecule type" value="Genomic_DNA"/>
</dbReference>
<dbReference type="PROSITE" id="PS51318">
    <property type="entry name" value="TAT"/>
    <property type="match status" value="1"/>
</dbReference>
<dbReference type="InterPro" id="IPR013783">
    <property type="entry name" value="Ig-like_fold"/>
</dbReference>
<evidence type="ECO:0000259" key="2">
    <source>
        <dbReference type="Pfam" id="PF16640"/>
    </source>
</evidence>
<dbReference type="RefSeq" id="WP_039370719.1">
    <property type="nucleotide sequence ID" value="NZ_PGEZ01000004.1"/>
</dbReference>
<name>A0A0B2B0P7_9ACTN</name>
<dbReference type="InterPro" id="IPR006311">
    <property type="entry name" value="TAT_signal"/>
</dbReference>
<evidence type="ECO:0000313" key="4">
    <source>
        <dbReference type="Proteomes" id="UP000230842"/>
    </source>
</evidence>
<feature type="signal peptide" evidence="1">
    <location>
        <begin position="1"/>
        <end position="29"/>
    </location>
</feature>
<evidence type="ECO:0000256" key="1">
    <source>
        <dbReference type="SAM" id="SignalP"/>
    </source>
</evidence>
<dbReference type="Pfam" id="PF16640">
    <property type="entry name" value="Big_3_5"/>
    <property type="match status" value="1"/>
</dbReference>
<dbReference type="Gene3D" id="2.60.40.10">
    <property type="entry name" value="Immunoglobulins"/>
    <property type="match status" value="1"/>
</dbReference>
<dbReference type="Proteomes" id="UP000230842">
    <property type="component" value="Unassembled WGS sequence"/>
</dbReference>
<organism evidence="3 4">
    <name type="scientific">Mumia flava</name>
    <dbReference type="NCBI Taxonomy" id="1348852"/>
    <lineage>
        <taxon>Bacteria</taxon>
        <taxon>Bacillati</taxon>
        <taxon>Actinomycetota</taxon>
        <taxon>Actinomycetes</taxon>
        <taxon>Propionibacteriales</taxon>
        <taxon>Nocardioidaceae</taxon>
        <taxon>Mumia</taxon>
    </lineage>
</organism>
<dbReference type="AlphaFoldDB" id="A0A0B2B0P7"/>
<feature type="chain" id="PRO_5039318212" evidence="1">
    <location>
        <begin position="30"/>
        <end position="740"/>
    </location>
</feature>
<proteinExistence type="predicted"/>
<dbReference type="InterPro" id="IPR032109">
    <property type="entry name" value="Big_3_5"/>
</dbReference>
<keyword evidence="4" id="KW-1185">Reference proteome</keyword>
<accession>A0A0B2B0P7</accession>
<gene>
    <name evidence="3" type="ORF">CLV56_4031</name>
</gene>
<reference evidence="3 4" key="1">
    <citation type="submission" date="2017-11" db="EMBL/GenBank/DDBJ databases">
        <title>Genomic Encyclopedia of Archaeal and Bacterial Type Strains, Phase II (KMG-II): From Individual Species to Whole Genera.</title>
        <authorList>
            <person name="Goeker M."/>
        </authorList>
    </citation>
    <scope>NUCLEOTIDE SEQUENCE [LARGE SCALE GENOMIC DNA]</scope>
    <source>
        <strain evidence="3 4">DSM 27763</strain>
    </source>
</reference>
<dbReference type="GO" id="GO:0005975">
    <property type="term" value="P:carbohydrate metabolic process"/>
    <property type="evidence" value="ECO:0007669"/>
    <property type="project" value="UniProtKB-ARBA"/>
</dbReference>
<protein>
    <submittedName>
        <fullName evidence="3">Ig-like domain-containing protein</fullName>
    </submittedName>
</protein>
<evidence type="ECO:0000313" key="3">
    <source>
        <dbReference type="EMBL" id="PJJ48155.1"/>
    </source>
</evidence>
<sequence length="740" mass="77538">MTNPRRPRSVLGGLAAAALALTLATAGLAAVAPPAAAAPEDIAGCDAALDCLYPITMADLTSLVPERTYDFRFVDGDPMIGGAFQIAVHASGTRQCLYNLAGTGPASFLPCNSADPRNLWHVRPSSGGPAGEYEAIDPGTWNPWLPAWVGRHTFSIISAHQALTAPVTCLTGRIANPVVLPCAAEPRFRWTLPTFDSVPSRAQKTQAQQAEAARSLLTAAFHFSLVRCSIPPGTRCLVQLVEKLTDADLTGWSPLGYLTITRRPTPAARVVGCRGGVGDEAIYNDTGRAAEEPLGVTTTSRVRATVSPGLSDVVEDDVAPLLIASGALGSGNLLGKAWTAAAPIAQSTPYTLPPRKYAQAVLSAATVSVTSSWRFDSGSFRPWSLADAAGLDLPYSASPTASGPDTTLAVRDSWSPKTCTAASPSTLGEGYAVTVANSTAPDQDALVGDVLEADAEPWWWDTGASTDPVTLRYQWYRQRGADEPVAIEGANGPTYRVAASDVAASATTPYELSVGVTDVATANRWDSDETLSDLNVLTEARRATRTTLASSVSGSIVAGRTIALTAKVTAADRTRVGGTVRFYAGSRLLGTRPVSSAGTATLAGVRLPGGVARLVARFAPAERVYAASASPTRLQTVLHRSTVAATARPATIRAGTKLTVAGRVRVPTKPHANLRKHTVVVQVDGRNVTRASLRADGTFSVKIRAGALKRGRHRVRVSYLGSRADLVAPSVSKAVTVRRR</sequence>
<feature type="domain" description="Bacterial Ig-like" evidence="2">
    <location>
        <begin position="551"/>
        <end position="637"/>
    </location>
</feature>
<comment type="caution">
    <text evidence="3">The sequence shown here is derived from an EMBL/GenBank/DDBJ whole genome shotgun (WGS) entry which is preliminary data.</text>
</comment>
<dbReference type="OrthoDB" id="7210788at2"/>
<dbReference type="Gene3D" id="2.60.40.2700">
    <property type="match status" value="1"/>
</dbReference>